<reference evidence="2 3" key="1">
    <citation type="journal article" date="2022" name="Int. J. Syst. Evol. Microbiol.">
        <title>Neobacillus kokaensis sp. nov., isolated from soil.</title>
        <authorList>
            <person name="Yuki K."/>
            <person name="Matsubara H."/>
            <person name="Yamaguchi S."/>
        </authorList>
    </citation>
    <scope>NUCLEOTIDE SEQUENCE [LARGE SCALE GENOMIC DNA]</scope>
    <source>
        <strain evidence="2 3">LOB 377</strain>
    </source>
</reference>
<dbReference type="Pfam" id="PF14657">
    <property type="entry name" value="Arm-DNA-bind_4"/>
    <property type="match status" value="1"/>
</dbReference>
<comment type="caution">
    <text evidence="2">The sequence shown here is derived from an EMBL/GenBank/DDBJ whole genome shotgun (WGS) entry which is preliminary data.</text>
</comment>
<organism evidence="2 3">
    <name type="scientific">Neobacillus kokaensis</name>
    <dbReference type="NCBI Taxonomy" id="2759023"/>
    <lineage>
        <taxon>Bacteria</taxon>
        <taxon>Bacillati</taxon>
        <taxon>Bacillota</taxon>
        <taxon>Bacilli</taxon>
        <taxon>Bacillales</taxon>
        <taxon>Bacillaceae</taxon>
        <taxon>Neobacillus</taxon>
    </lineage>
</organism>
<proteinExistence type="predicted"/>
<sequence length="92" mass="10272">MKGHFYKRGCTCKKKNCSCGSKWAFVIDIGIDPETGKRKQKTKSGFATKKDAEVAAAALIHELEQGIYIEDSCKPLVILRKNGYLSTVMQKM</sequence>
<dbReference type="InterPro" id="IPR028259">
    <property type="entry name" value="AP2-like_int_N"/>
</dbReference>
<gene>
    <name evidence="2" type="ORF">AM1BK_32620</name>
</gene>
<protein>
    <recommendedName>
        <fullName evidence="1">AP2-like integrase N-terminal domain-containing protein</fullName>
    </recommendedName>
</protein>
<feature type="domain" description="AP2-like integrase N-terminal" evidence="1">
    <location>
        <begin position="22"/>
        <end position="67"/>
    </location>
</feature>
<accession>A0ABQ3N461</accession>
<evidence type="ECO:0000259" key="1">
    <source>
        <dbReference type="Pfam" id="PF14657"/>
    </source>
</evidence>
<keyword evidence="3" id="KW-1185">Reference proteome</keyword>
<dbReference type="Proteomes" id="UP000637074">
    <property type="component" value="Unassembled WGS sequence"/>
</dbReference>
<name>A0ABQ3N461_9BACI</name>
<evidence type="ECO:0000313" key="2">
    <source>
        <dbReference type="EMBL" id="GHH99719.1"/>
    </source>
</evidence>
<evidence type="ECO:0000313" key="3">
    <source>
        <dbReference type="Proteomes" id="UP000637074"/>
    </source>
</evidence>
<dbReference type="EMBL" id="BNDS01000014">
    <property type="protein sequence ID" value="GHH99719.1"/>
    <property type="molecule type" value="Genomic_DNA"/>
</dbReference>